<accession>A0ABV9S1D1</accession>
<keyword evidence="3" id="KW-1185">Reference proteome</keyword>
<dbReference type="EMBL" id="JBHSIS010000006">
    <property type="protein sequence ID" value="MFC4854628.1"/>
    <property type="molecule type" value="Genomic_DNA"/>
</dbReference>
<feature type="domain" description="HTH cro/C1-type" evidence="1">
    <location>
        <begin position="8"/>
        <end position="44"/>
    </location>
</feature>
<dbReference type="Pfam" id="PF13560">
    <property type="entry name" value="HTH_31"/>
    <property type="match status" value="1"/>
</dbReference>
<sequence>MTEFGTLLRNLRVAAGMSLGELARQIRYSKGQVSKIENGHTKPSPGFARQCDHVLATGGTFSALLRQEPRRAETAPSEDVWVLELDEDGTLRYTEMPRRQVLMGAGALLGYAMSRSARPAIDERTFAGLRGSFDQHRALGTMMSPSLVIAGVIAHLHTLRTLAVDNPEPMRTELMLLAARVAEYAGWMSQEAGREADALRWTDRAVTFAADHDPHLASFALFRHAEVALYQHDPARTIELARMAQQDRTAGPRILGLAARIEAQGHALAGDVSGYGAALDRAAELLATREENDGPVLGPASVPDDLALVRGWSLYDLGRPGEAAAVLDRQLHLIPLTARRARARFGVRRALAHAQDSEVEQACLATWEVLADVAIVDSATIRLDLRELNRTLNRWHSHHSVRELRTELVPLLR</sequence>
<dbReference type="InterPro" id="IPR001387">
    <property type="entry name" value="Cro/C1-type_HTH"/>
</dbReference>
<dbReference type="Gene3D" id="1.10.260.40">
    <property type="entry name" value="lambda repressor-like DNA-binding domains"/>
    <property type="match status" value="1"/>
</dbReference>
<dbReference type="Proteomes" id="UP001595859">
    <property type="component" value="Unassembled WGS sequence"/>
</dbReference>
<evidence type="ECO:0000259" key="1">
    <source>
        <dbReference type="PROSITE" id="PS50943"/>
    </source>
</evidence>
<dbReference type="CDD" id="cd00093">
    <property type="entry name" value="HTH_XRE"/>
    <property type="match status" value="1"/>
</dbReference>
<organism evidence="2 3">
    <name type="scientific">Actinophytocola glycyrrhizae</name>
    <dbReference type="NCBI Taxonomy" id="2044873"/>
    <lineage>
        <taxon>Bacteria</taxon>
        <taxon>Bacillati</taxon>
        <taxon>Actinomycetota</taxon>
        <taxon>Actinomycetes</taxon>
        <taxon>Pseudonocardiales</taxon>
        <taxon>Pseudonocardiaceae</taxon>
    </lineage>
</organism>
<name>A0ABV9S1D1_9PSEU</name>
<dbReference type="SUPFAM" id="SSF47413">
    <property type="entry name" value="lambda repressor-like DNA-binding domains"/>
    <property type="match status" value="1"/>
</dbReference>
<evidence type="ECO:0000313" key="2">
    <source>
        <dbReference type="EMBL" id="MFC4854628.1"/>
    </source>
</evidence>
<evidence type="ECO:0000313" key="3">
    <source>
        <dbReference type="Proteomes" id="UP001595859"/>
    </source>
</evidence>
<protein>
    <submittedName>
        <fullName evidence="2">Multiprotein-bridging factor 1 family protein</fullName>
    </submittedName>
</protein>
<dbReference type="SMART" id="SM00530">
    <property type="entry name" value="HTH_XRE"/>
    <property type="match status" value="1"/>
</dbReference>
<proteinExistence type="predicted"/>
<comment type="caution">
    <text evidence="2">The sequence shown here is derived from an EMBL/GenBank/DDBJ whole genome shotgun (WGS) entry which is preliminary data.</text>
</comment>
<dbReference type="RefSeq" id="WP_378056558.1">
    <property type="nucleotide sequence ID" value="NZ_JBHSIS010000006.1"/>
</dbReference>
<dbReference type="InterPro" id="IPR010982">
    <property type="entry name" value="Lambda_DNA-bd_dom_sf"/>
</dbReference>
<gene>
    <name evidence="2" type="ORF">ACFPCV_14055</name>
</gene>
<dbReference type="PROSITE" id="PS50943">
    <property type="entry name" value="HTH_CROC1"/>
    <property type="match status" value="1"/>
</dbReference>
<reference evidence="3" key="1">
    <citation type="journal article" date="2019" name="Int. J. Syst. Evol. Microbiol.">
        <title>The Global Catalogue of Microorganisms (GCM) 10K type strain sequencing project: providing services to taxonomists for standard genome sequencing and annotation.</title>
        <authorList>
            <consortium name="The Broad Institute Genomics Platform"/>
            <consortium name="The Broad Institute Genome Sequencing Center for Infectious Disease"/>
            <person name="Wu L."/>
            <person name="Ma J."/>
        </authorList>
    </citation>
    <scope>NUCLEOTIDE SEQUENCE [LARGE SCALE GENOMIC DNA]</scope>
    <source>
        <strain evidence="3">ZS-22-S1</strain>
    </source>
</reference>